<evidence type="ECO:0000313" key="5">
    <source>
        <dbReference type="Proteomes" id="UP000051952"/>
    </source>
</evidence>
<organism evidence="4 5">
    <name type="scientific">Bodo saltans</name>
    <name type="common">Flagellated protozoan</name>
    <dbReference type="NCBI Taxonomy" id="75058"/>
    <lineage>
        <taxon>Eukaryota</taxon>
        <taxon>Discoba</taxon>
        <taxon>Euglenozoa</taxon>
        <taxon>Kinetoplastea</taxon>
        <taxon>Metakinetoplastina</taxon>
        <taxon>Eubodonida</taxon>
        <taxon>Bodonidae</taxon>
        <taxon>Bodo</taxon>
    </lineage>
</organism>
<evidence type="ECO:0000256" key="2">
    <source>
        <dbReference type="ARBA" id="ARBA00022741"/>
    </source>
</evidence>
<name>A0A0S4J6M9_BODSA</name>
<dbReference type="Gene3D" id="3.40.50.300">
    <property type="entry name" value="P-loop containing nucleotide triphosphate hydrolases"/>
    <property type="match status" value="1"/>
</dbReference>
<dbReference type="OrthoDB" id="26136at2759"/>
<dbReference type="PANTHER" id="PTHR11259">
    <property type="entry name" value="RAS-RELATED GTP BINDING RAG/GTR YEAST"/>
    <property type="match status" value="1"/>
</dbReference>
<reference evidence="5" key="1">
    <citation type="submission" date="2015-09" db="EMBL/GenBank/DDBJ databases">
        <authorList>
            <consortium name="Pathogen Informatics"/>
        </authorList>
    </citation>
    <scope>NUCLEOTIDE SEQUENCE [LARGE SCALE GENOMIC DNA]</scope>
    <source>
        <strain evidence="5">Lake Konstanz</strain>
    </source>
</reference>
<accession>A0A0S4J6M9</accession>
<dbReference type="GO" id="GO:1904263">
    <property type="term" value="P:positive regulation of TORC1 signaling"/>
    <property type="evidence" value="ECO:0007669"/>
    <property type="project" value="TreeGrafter"/>
</dbReference>
<dbReference type="EMBL" id="CYKH01001443">
    <property type="protein sequence ID" value="CUG87101.1"/>
    <property type="molecule type" value="Genomic_DNA"/>
</dbReference>
<dbReference type="GO" id="GO:0010507">
    <property type="term" value="P:negative regulation of autophagy"/>
    <property type="evidence" value="ECO:0007669"/>
    <property type="project" value="TreeGrafter"/>
</dbReference>
<dbReference type="OMA" id="NCRTFQE"/>
<dbReference type="FunFam" id="3.40.50.300:FF:001086">
    <property type="entry name" value="GTP-binding protein GTR2"/>
    <property type="match status" value="1"/>
</dbReference>
<keyword evidence="5" id="KW-1185">Reference proteome</keyword>
<keyword evidence="2" id="KW-0547">Nucleotide-binding</keyword>
<dbReference type="AlphaFoldDB" id="A0A0S4J6M9"/>
<dbReference type="GO" id="GO:0003924">
    <property type="term" value="F:GTPase activity"/>
    <property type="evidence" value="ECO:0007669"/>
    <property type="project" value="TreeGrafter"/>
</dbReference>
<dbReference type="InterPro" id="IPR006762">
    <property type="entry name" value="Gtr1_RagA"/>
</dbReference>
<dbReference type="GO" id="GO:0005525">
    <property type="term" value="F:GTP binding"/>
    <property type="evidence" value="ECO:0007669"/>
    <property type="project" value="UniProtKB-KW"/>
</dbReference>
<evidence type="ECO:0000256" key="1">
    <source>
        <dbReference type="ARBA" id="ARBA00007756"/>
    </source>
</evidence>
<dbReference type="SUPFAM" id="SSF52540">
    <property type="entry name" value="P-loop containing nucleoside triphosphate hydrolases"/>
    <property type="match status" value="1"/>
</dbReference>
<dbReference type="Gene3D" id="3.30.450.190">
    <property type="match status" value="1"/>
</dbReference>
<protein>
    <submittedName>
        <fullName evidence="4">Small GTPase, putative</fullName>
    </submittedName>
</protein>
<dbReference type="PANTHER" id="PTHR11259:SF2">
    <property type="entry name" value="GH16429P"/>
    <property type="match status" value="1"/>
</dbReference>
<dbReference type="Proteomes" id="UP000051952">
    <property type="component" value="Unassembled WGS sequence"/>
</dbReference>
<proteinExistence type="inferred from homology"/>
<gene>
    <name evidence="4" type="ORF">BSAL_08665</name>
</gene>
<dbReference type="GO" id="GO:1990131">
    <property type="term" value="C:Gtr1-Gtr2 GTPase complex"/>
    <property type="evidence" value="ECO:0007669"/>
    <property type="project" value="TreeGrafter"/>
</dbReference>
<evidence type="ECO:0000313" key="4">
    <source>
        <dbReference type="EMBL" id="CUG87101.1"/>
    </source>
</evidence>
<dbReference type="GO" id="GO:0009267">
    <property type="term" value="P:cellular response to starvation"/>
    <property type="evidence" value="ECO:0007669"/>
    <property type="project" value="TreeGrafter"/>
</dbReference>
<dbReference type="VEuPathDB" id="TriTrypDB:BSAL_08665"/>
<dbReference type="GO" id="GO:0005634">
    <property type="term" value="C:nucleus"/>
    <property type="evidence" value="ECO:0007669"/>
    <property type="project" value="TreeGrafter"/>
</dbReference>
<comment type="similarity">
    <text evidence="1">Belongs to the GTR/RAG GTP-binding protein family.</text>
</comment>
<evidence type="ECO:0000256" key="3">
    <source>
        <dbReference type="ARBA" id="ARBA00023134"/>
    </source>
</evidence>
<dbReference type="Pfam" id="PF04670">
    <property type="entry name" value="Gtr1_RagA"/>
    <property type="match status" value="1"/>
</dbReference>
<dbReference type="InterPro" id="IPR027417">
    <property type="entry name" value="P-loop_NTPase"/>
</dbReference>
<sequence>MDDIDGLPKVLLMGLKKSGKTSIQKVVFDNLPPHDSINLKTTVQPEKTTVKSNEFVKFEVWDFPGQSDPLGGSGAAGASGGNRSTIAANILENCGAIVFVMDCTDNLEDATKRLIETVCAAHAVNPDLCVEVFLHKVDALNEVQQNDHLLQVRRSVEDVVKGRIDGKRQLRLSFNLTSIYDHSVFQAFSVVVQKLIRTQLPYVLELLGMLNGNSQLDLTYLFLSRSKIFIGEVERNRTRTRTYDLCSDAIDVMMRVEGIYGGHLFAKKNLPQIKNSQQEGDASSAVGAHLASSVFHLSSDDVIYVRELPNELTVVMMLRDDAFQNKALIDFNVNVFSNAVSEVFQAGSSNSR</sequence>
<keyword evidence="3" id="KW-0342">GTP-binding</keyword>
<dbReference type="GO" id="GO:0005764">
    <property type="term" value="C:lysosome"/>
    <property type="evidence" value="ECO:0007669"/>
    <property type="project" value="TreeGrafter"/>
</dbReference>